<dbReference type="Gene3D" id="1.10.3720.10">
    <property type="entry name" value="MetI-like"/>
    <property type="match status" value="1"/>
</dbReference>
<dbReference type="NCBIfam" id="TIGR01726">
    <property type="entry name" value="HEQRo_perm_3TM"/>
    <property type="match status" value="1"/>
</dbReference>
<evidence type="ECO:0000259" key="9">
    <source>
        <dbReference type="PROSITE" id="PS50928"/>
    </source>
</evidence>
<accession>A0ABT8DX29</accession>
<evidence type="ECO:0000256" key="6">
    <source>
        <dbReference type="ARBA" id="ARBA00022989"/>
    </source>
</evidence>
<proteinExistence type="inferred from homology"/>
<dbReference type="PANTHER" id="PTHR30614:SF47">
    <property type="entry name" value="ABC TRANSPORTER PERMEASE"/>
    <property type="match status" value="1"/>
</dbReference>
<keyword evidence="7 8" id="KW-0472">Membrane</keyword>
<evidence type="ECO:0000256" key="7">
    <source>
        <dbReference type="ARBA" id="ARBA00023136"/>
    </source>
</evidence>
<evidence type="ECO:0000256" key="5">
    <source>
        <dbReference type="ARBA" id="ARBA00022692"/>
    </source>
</evidence>
<organism evidence="10 11">
    <name type="scientific">Roseateles violae</name>
    <dbReference type="NCBI Taxonomy" id="3058042"/>
    <lineage>
        <taxon>Bacteria</taxon>
        <taxon>Pseudomonadati</taxon>
        <taxon>Pseudomonadota</taxon>
        <taxon>Betaproteobacteria</taxon>
        <taxon>Burkholderiales</taxon>
        <taxon>Sphaerotilaceae</taxon>
        <taxon>Roseateles</taxon>
    </lineage>
</organism>
<evidence type="ECO:0000313" key="11">
    <source>
        <dbReference type="Proteomes" id="UP001228044"/>
    </source>
</evidence>
<gene>
    <name evidence="10" type="ORF">QWJ38_12430</name>
</gene>
<dbReference type="InterPro" id="IPR043429">
    <property type="entry name" value="ArtM/GltK/GlnP/TcyL/YhdX-like"/>
</dbReference>
<feature type="transmembrane region" description="Helical" evidence="8">
    <location>
        <begin position="20"/>
        <end position="46"/>
    </location>
</feature>
<dbReference type="SUPFAM" id="SSF161098">
    <property type="entry name" value="MetI-like"/>
    <property type="match status" value="1"/>
</dbReference>
<keyword evidence="6 8" id="KW-1133">Transmembrane helix</keyword>
<feature type="transmembrane region" description="Helical" evidence="8">
    <location>
        <begin position="136"/>
        <end position="154"/>
    </location>
</feature>
<dbReference type="PROSITE" id="PS50928">
    <property type="entry name" value="ABC_TM1"/>
    <property type="match status" value="1"/>
</dbReference>
<keyword evidence="5 8" id="KW-0812">Transmembrane</keyword>
<dbReference type="CDD" id="cd06261">
    <property type="entry name" value="TM_PBP2"/>
    <property type="match status" value="1"/>
</dbReference>
<name>A0ABT8DX29_9BURK</name>
<reference evidence="10 11" key="1">
    <citation type="submission" date="2023-06" db="EMBL/GenBank/DDBJ databases">
        <title>Pelomonas sp. PFR6 16S ribosomal RNA gene Genome sequencing and assembly.</title>
        <authorList>
            <person name="Woo H."/>
        </authorList>
    </citation>
    <scope>NUCLEOTIDE SEQUENCE [LARGE SCALE GENOMIC DNA]</scope>
    <source>
        <strain evidence="10 11">PFR6</strain>
    </source>
</reference>
<keyword evidence="3 8" id="KW-0813">Transport</keyword>
<keyword evidence="11" id="KW-1185">Reference proteome</keyword>
<comment type="similarity">
    <text evidence="2">Belongs to the binding-protein-dependent transport system permease family. HisMQ subfamily.</text>
</comment>
<feature type="transmembrane region" description="Helical" evidence="8">
    <location>
        <begin position="58"/>
        <end position="80"/>
    </location>
</feature>
<sequence>MPLLDFGPLLAGPYRDWLIAGLRLSLLLTAVCLLLALPLASLVALARLSPLRGLRALAWAYVEGMRSVPLLVHLLFWYFAAPELLPDAPKTWLYAGQIETASAIAALTLYTAAYMAEDMRSGLNAVPRTQFEAARALGFTFLATMRLVILPQALRITVPPLISQTLNLWKNTSIATVIGTAELMYQAQRVETASFRGFETFALATAVYLGLSLAISLAGWAFQRRYPTRPAA</sequence>
<evidence type="ECO:0000313" key="10">
    <source>
        <dbReference type="EMBL" id="MDN3921089.1"/>
    </source>
</evidence>
<dbReference type="Pfam" id="PF00528">
    <property type="entry name" value="BPD_transp_1"/>
    <property type="match status" value="1"/>
</dbReference>
<protein>
    <submittedName>
        <fullName evidence="10">Amino acid ABC transporter permease</fullName>
    </submittedName>
</protein>
<feature type="transmembrane region" description="Helical" evidence="8">
    <location>
        <begin position="201"/>
        <end position="222"/>
    </location>
</feature>
<comment type="caution">
    <text evidence="10">The sequence shown here is derived from an EMBL/GenBank/DDBJ whole genome shotgun (WGS) entry which is preliminary data.</text>
</comment>
<dbReference type="InterPro" id="IPR000515">
    <property type="entry name" value="MetI-like"/>
</dbReference>
<evidence type="ECO:0000256" key="1">
    <source>
        <dbReference type="ARBA" id="ARBA00004429"/>
    </source>
</evidence>
<dbReference type="PANTHER" id="PTHR30614">
    <property type="entry name" value="MEMBRANE COMPONENT OF AMINO ACID ABC TRANSPORTER"/>
    <property type="match status" value="1"/>
</dbReference>
<dbReference type="RefSeq" id="WP_290359399.1">
    <property type="nucleotide sequence ID" value="NZ_JAUHHC010000003.1"/>
</dbReference>
<evidence type="ECO:0000256" key="4">
    <source>
        <dbReference type="ARBA" id="ARBA00022475"/>
    </source>
</evidence>
<comment type="subcellular location">
    <subcellularLocation>
        <location evidence="1">Cell inner membrane</location>
        <topology evidence="1">Multi-pass membrane protein</topology>
    </subcellularLocation>
    <subcellularLocation>
        <location evidence="8">Cell membrane</location>
        <topology evidence="8">Multi-pass membrane protein</topology>
    </subcellularLocation>
</comment>
<evidence type="ECO:0000256" key="8">
    <source>
        <dbReference type="RuleBase" id="RU363032"/>
    </source>
</evidence>
<feature type="domain" description="ABC transmembrane type-1" evidence="9">
    <location>
        <begin position="22"/>
        <end position="219"/>
    </location>
</feature>
<dbReference type="InterPro" id="IPR035906">
    <property type="entry name" value="MetI-like_sf"/>
</dbReference>
<feature type="transmembrane region" description="Helical" evidence="8">
    <location>
        <begin position="92"/>
        <end position="115"/>
    </location>
</feature>
<evidence type="ECO:0000256" key="2">
    <source>
        <dbReference type="ARBA" id="ARBA00010072"/>
    </source>
</evidence>
<dbReference type="InterPro" id="IPR010065">
    <property type="entry name" value="AA_ABC_transptr_permease_3TM"/>
</dbReference>
<keyword evidence="4" id="KW-1003">Cell membrane</keyword>
<dbReference type="EMBL" id="JAUHHC010000003">
    <property type="protein sequence ID" value="MDN3921089.1"/>
    <property type="molecule type" value="Genomic_DNA"/>
</dbReference>
<evidence type="ECO:0000256" key="3">
    <source>
        <dbReference type="ARBA" id="ARBA00022448"/>
    </source>
</evidence>
<dbReference type="Proteomes" id="UP001228044">
    <property type="component" value="Unassembled WGS sequence"/>
</dbReference>